<dbReference type="AlphaFoldDB" id="A0AAE0LQB0"/>
<sequence>MDPARVAGSQSFLLNEAVPGVKHFPTCCERPNTLRIGNGSDPARSFGYCSGLRNERIKSELAGVVSALGAFVAAWSVFPSNSAPGAGSWLCLRALALHVSSLHHSRYAGDVYMWRAKMRGVQMAKPKQVNRCLFSLLSLCVGRIMQEVGILPEVQVSRLCVCLGRIELLPWGPFSREISRFPRGLYDGNVGCVVRLVVIRRASHPSVDVGCCAGRRRG</sequence>
<dbReference type="RefSeq" id="XP_062656859.1">
    <property type="nucleotide sequence ID" value="XM_062799428.1"/>
</dbReference>
<organism evidence="1 2">
    <name type="scientific">Chaetomium fimeti</name>
    <dbReference type="NCBI Taxonomy" id="1854472"/>
    <lineage>
        <taxon>Eukaryota</taxon>
        <taxon>Fungi</taxon>
        <taxon>Dikarya</taxon>
        <taxon>Ascomycota</taxon>
        <taxon>Pezizomycotina</taxon>
        <taxon>Sordariomycetes</taxon>
        <taxon>Sordariomycetidae</taxon>
        <taxon>Sordariales</taxon>
        <taxon>Chaetomiaceae</taxon>
        <taxon>Chaetomium</taxon>
    </lineage>
</organism>
<comment type="caution">
    <text evidence="1">The sequence shown here is derived from an EMBL/GenBank/DDBJ whole genome shotgun (WGS) entry which is preliminary data.</text>
</comment>
<evidence type="ECO:0000313" key="1">
    <source>
        <dbReference type="EMBL" id="KAK3293345.1"/>
    </source>
</evidence>
<name>A0AAE0LQB0_9PEZI</name>
<proteinExistence type="predicted"/>
<reference evidence="1" key="1">
    <citation type="journal article" date="2023" name="Mol. Phylogenet. Evol.">
        <title>Genome-scale phylogeny and comparative genomics of the fungal order Sordariales.</title>
        <authorList>
            <person name="Hensen N."/>
            <person name="Bonometti L."/>
            <person name="Westerberg I."/>
            <person name="Brannstrom I.O."/>
            <person name="Guillou S."/>
            <person name="Cros-Aarteil S."/>
            <person name="Calhoun S."/>
            <person name="Haridas S."/>
            <person name="Kuo A."/>
            <person name="Mondo S."/>
            <person name="Pangilinan J."/>
            <person name="Riley R."/>
            <person name="LaButti K."/>
            <person name="Andreopoulos B."/>
            <person name="Lipzen A."/>
            <person name="Chen C."/>
            <person name="Yan M."/>
            <person name="Daum C."/>
            <person name="Ng V."/>
            <person name="Clum A."/>
            <person name="Steindorff A."/>
            <person name="Ohm R.A."/>
            <person name="Martin F."/>
            <person name="Silar P."/>
            <person name="Natvig D.O."/>
            <person name="Lalanne C."/>
            <person name="Gautier V."/>
            <person name="Ament-Velasquez S.L."/>
            <person name="Kruys A."/>
            <person name="Hutchinson M.I."/>
            <person name="Powell A.J."/>
            <person name="Barry K."/>
            <person name="Miller A.N."/>
            <person name="Grigoriev I.V."/>
            <person name="Debuchy R."/>
            <person name="Gladieux P."/>
            <person name="Hiltunen Thoren M."/>
            <person name="Johannesson H."/>
        </authorList>
    </citation>
    <scope>NUCLEOTIDE SEQUENCE</scope>
    <source>
        <strain evidence="1">CBS 168.71</strain>
    </source>
</reference>
<protein>
    <submittedName>
        <fullName evidence="1">Uncharacterized protein</fullName>
    </submittedName>
</protein>
<gene>
    <name evidence="1" type="ORF">B0H64DRAFT_211003</name>
</gene>
<keyword evidence="2" id="KW-1185">Reference proteome</keyword>
<dbReference type="Proteomes" id="UP001278766">
    <property type="component" value="Unassembled WGS sequence"/>
</dbReference>
<dbReference type="EMBL" id="JAUEPN010000006">
    <property type="protein sequence ID" value="KAK3293345.1"/>
    <property type="molecule type" value="Genomic_DNA"/>
</dbReference>
<reference evidence="1" key="2">
    <citation type="submission" date="2023-06" db="EMBL/GenBank/DDBJ databases">
        <authorList>
            <consortium name="Lawrence Berkeley National Laboratory"/>
            <person name="Haridas S."/>
            <person name="Hensen N."/>
            <person name="Bonometti L."/>
            <person name="Westerberg I."/>
            <person name="Brannstrom I.O."/>
            <person name="Guillou S."/>
            <person name="Cros-Aarteil S."/>
            <person name="Calhoun S."/>
            <person name="Kuo A."/>
            <person name="Mondo S."/>
            <person name="Pangilinan J."/>
            <person name="Riley R."/>
            <person name="Labutti K."/>
            <person name="Andreopoulos B."/>
            <person name="Lipzen A."/>
            <person name="Chen C."/>
            <person name="Yanf M."/>
            <person name="Daum C."/>
            <person name="Ng V."/>
            <person name="Clum A."/>
            <person name="Steindorff A."/>
            <person name="Ohm R."/>
            <person name="Martin F."/>
            <person name="Silar P."/>
            <person name="Natvig D."/>
            <person name="Lalanne C."/>
            <person name="Gautier V."/>
            <person name="Ament-Velasquez S.L."/>
            <person name="Kruys A."/>
            <person name="Hutchinson M.I."/>
            <person name="Powell A.J."/>
            <person name="Barry K."/>
            <person name="Miller A.N."/>
            <person name="Grigoriev I.V."/>
            <person name="Debuchy R."/>
            <person name="Gladieux P."/>
            <person name="Thoren M.H."/>
            <person name="Johannesson H."/>
        </authorList>
    </citation>
    <scope>NUCLEOTIDE SEQUENCE</scope>
    <source>
        <strain evidence="1">CBS 168.71</strain>
    </source>
</reference>
<dbReference type="GeneID" id="87836376"/>
<evidence type="ECO:0000313" key="2">
    <source>
        <dbReference type="Proteomes" id="UP001278766"/>
    </source>
</evidence>
<accession>A0AAE0LQB0</accession>